<evidence type="ECO:0000256" key="1">
    <source>
        <dbReference type="ARBA" id="ARBA00004141"/>
    </source>
</evidence>
<keyword evidence="4 7" id="KW-0812">Transmembrane</keyword>
<dbReference type="GO" id="GO:0022857">
    <property type="term" value="F:transmembrane transporter activity"/>
    <property type="evidence" value="ECO:0007669"/>
    <property type="project" value="InterPro"/>
</dbReference>
<evidence type="ECO:0000313" key="9">
    <source>
        <dbReference type="Proteomes" id="UP000013063"/>
    </source>
</evidence>
<dbReference type="AlphaFoldDB" id="R0D0A6"/>
<evidence type="ECO:0000256" key="7">
    <source>
        <dbReference type="SAM" id="Phobius"/>
    </source>
</evidence>
<dbReference type="OrthoDB" id="9787815at2"/>
<evidence type="ECO:0000256" key="3">
    <source>
        <dbReference type="ARBA" id="ARBA00022448"/>
    </source>
</evidence>
<feature type="transmembrane region" description="Helical" evidence="7">
    <location>
        <begin position="234"/>
        <end position="254"/>
    </location>
</feature>
<comment type="caution">
    <text evidence="8">The sequence shown here is derived from an EMBL/GenBank/DDBJ whole genome shotgun (WGS) entry which is preliminary data.</text>
</comment>
<feature type="transmembrane region" description="Helical" evidence="7">
    <location>
        <begin position="154"/>
        <end position="176"/>
    </location>
</feature>
<evidence type="ECO:0000256" key="2">
    <source>
        <dbReference type="ARBA" id="ARBA00008335"/>
    </source>
</evidence>
<keyword evidence="3" id="KW-0813">Transport</keyword>
<evidence type="ECO:0000256" key="4">
    <source>
        <dbReference type="ARBA" id="ARBA00022692"/>
    </source>
</evidence>
<dbReference type="eggNOG" id="COG2211">
    <property type="taxonomic scope" value="Bacteria"/>
</dbReference>
<keyword evidence="5 7" id="KW-1133">Transmembrane helix</keyword>
<feature type="transmembrane region" description="Helical" evidence="7">
    <location>
        <begin position="320"/>
        <end position="344"/>
    </location>
</feature>
<dbReference type="InterPro" id="IPR036259">
    <property type="entry name" value="MFS_trans_sf"/>
</dbReference>
<keyword evidence="9" id="KW-1185">Reference proteome</keyword>
<dbReference type="STRING" id="1292034.OR37_02165"/>
<dbReference type="SUPFAM" id="SSF103473">
    <property type="entry name" value="MFS general substrate transporter"/>
    <property type="match status" value="1"/>
</dbReference>
<dbReference type="Gene3D" id="1.20.1250.20">
    <property type="entry name" value="MFS general substrate transporter like domains"/>
    <property type="match status" value="2"/>
</dbReference>
<organism evidence="8 9">
    <name type="scientific">Caulobacter vibrioides OR37</name>
    <dbReference type="NCBI Taxonomy" id="1292034"/>
    <lineage>
        <taxon>Bacteria</taxon>
        <taxon>Pseudomonadati</taxon>
        <taxon>Pseudomonadota</taxon>
        <taxon>Alphaproteobacteria</taxon>
        <taxon>Caulobacterales</taxon>
        <taxon>Caulobacteraceae</taxon>
        <taxon>Caulobacter</taxon>
    </lineage>
</organism>
<comment type="similarity">
    <text evidence="2">Belongs to the major facilitator superfamily.</text>
</comment>
<evidence type="ECO:0000256" key="6">
    <source>
        <dbReference type="ARBA" id="ARBA00023136"/>
    </source>
</evidence>
<name>R0D0A6_CAUVI</name>
<dbReference type="InterPro" id="IPR004752">
    <property type="entry name" value="AmpG_permease/AT-1"/>
</dbReference>
<feature type="transmembrane region" description="Helical" evidence="7">
    <location>
        <begin position="296"/>
        <end position="314"/>
    </location>
</feature>
<keyword evidence="6 7" id="KW-0472">Membrane</keyword>
<dbReference type="InterPro" id="IPR011701">
    <property type="entry name" value="MFS"/>
</dbReference>
<evidence type="ECO:0000313" key="8">
    <source>
        <dbReference type="EMBL" id="ENZ81930.1"/>
    </source>
</evidence>
<accession>R0D0A6</accession>
<reference evidence="8 9" key="1">
    <citation type="journal article" date="2013" name="Genome Announc.">
        <title>Draft Genome Sequence for Caulobacter sp. Strain OR37, a Bacterium Tolerant to Heavy Metals.</title>
        <authorList>
            <person name="Utturkar S.M."/>
            <person name="Bollmann A."/>
            <person name="Brzoska R.M."/>
            <person name="Klingeman D.M."/>
            <person name="Epstein S.E."/>
            <person name="Palumbo A.V."/>
            <person name="Brown S.D."/>
        </authorList>
    </citation>
    <scope>NUCLEOTIDE SEQUENCE [LARGE SCALE GENOMIC DNA]</scope>
    <source>
        <strain evidence="8 9">OR37</strain>
    </source>
</reference>
<dbReference type="PANTHER" id="PTHR12778:SF10">
    <property type="entry name" value="MAJOR FACILITATOR SUPERFAMILY DOMAIN-CONTAINING PROTEIN 3"/>
    <property type="match status" value="1"/>
</dbReference>
<feature type="transmembrane region" description="Helical" evidence="7">
    <location>
        <begin position="113"/>
        <end position="133"/>
    </location>
</feature>
<comment type="subcellular location">
    <subcellularLocation>
        <location evidence="1">Membrane</location>
        <topology evidence="1">Multi-pass membrane protein</topology>
    </subcellularLocation>
</comment>
<dbReference type="PATRIC" id="fig|1292034.3.peg.2150"/>
<protein>
    <recommendedName>
        <fullName evidence="10">Major facilitator superfamily (MFS) profile domain-containing protein</fullName>
    </recommendedName>
</protein>
<feature type="transmembrane region" description="Helical" evidence="7">
    <location>
        <begin position="89"/>
        <end position="107"/>
    </location>
</feature>
<dbReference type="Pfam" id="PF07690">
    <property type="entry name" value="MFS_1"/>
    <property type="match status" value="1"/>
</dbReference>
<dbReference type="CDD" id="cd06174">
    <property type="entry name" value="MFS"/>
    <property type="match status" value="1"/>
</dbReference>
<feature type="transmembrane region" description="Helical" evidence="7">
    <location>
        <begin position="385"/>
        <end position="407"/>
    </location>
</feature>
<feature type="transmembrane region" description="Helical" evidence="7">
    <location>
        <begin position="40"/>
        <end position="69"/>
    </location>
</feature>
<proteinExistence type="inferred from homology"/>
<dbReference type="EMBL" id="APMP01000011">
    <property type="protein sequence ID" value="ENZ81930.1"/>
    <property type="molecule type" value="Genomic_DNA"/>
</dbReference>
<dbReference type="GO" id="GO:0016020">
    <property type="term" value="C:membrane"/>
    <property type="evidence" value="ECO:0007669"/>
    <property type="project" value="UniProtKB-SubCell"/>
</dbReference>
<evidence type="ECO:0008006" key="10">
    <source>
        <dbReference type="Google" id="ProtNLM"/>
    </source>
</evidence>
<evidence type="ECO:0000256" key="5">
    <source>
        <dbReference type="ARBA" id="ARBA00022989"/>
    </source>
</evidence>
<sequence length="426" mass="44099">MTARMEAAATELGAPAPGAATVHPWIFLPLMTPFGVSNGYATVTLAFLLGRAGVSTVQVTAIMAVWFWVQTWKVAWAPLIDTVGDPRRWYGLGALLVGLSIIAMSLVRPTPGAATLLTGLVALSSAAATLVAMSSDVFLTHFAPPTMRGRASGWAQAGNVGGSGAGGGLALLLVQHAGPPPVAALALAAICAACALVAWRLPALAIAREALHYLRRLHAVVVDVWTVARSRTGYLALVTMLLPIASGAAPWPAIAGEWRADADLVALSNGVIGGLCAAVGSLLGGRICDRLTPKSAYATFGLASGVVAVVMAFSPRTQTAFLVFTLAYSTMIGAGFAAYSATVLEAIGRRSAATNFNLMGAISNVPIAMMTTFDGWMHDRFGTRAMLFGELWVQVLAVLFIAGLSFATASRASFKRGIDLADTTSP</sequence>
<feature type="transmembrane region" description="Helical" evidence="7">
    <location>
        <begin position="356"/>
        <end position="373"/>
    </location>
</feature>
<dbReference type="PANTHER" id="PTHR12778">
    <property type="entry name" value="SOLUTE CARRIER FAMILY 33 ACETYL-COA TRANSPORTER -RELATED"/>
    <property type="match status" value="1"/>
</dbReference>
<gene>
    <name evidence="8" type="ORF">OR37_02165</name>
</gene>
<dbReference type="Proteomes" id="UP000013063">
    <property type="component" value="Unassembled WGS sequence"/>
</dbReference>
<feature type="transmembrane region" description="Helical" evidence="7">
    <location>
        <begin position="182"/>
        <end position="207"/>
    </location>
</feature>
<feature type="transmembrane region" description="Helical" evidence="7">
    <location>
        <begin position="266"/>
        <end position="284"/>
    </location>
</feature>